<dbReference type="Proteomes" id="UP001390339">
    <property type="component" value="Unassembled WGS sequence"/>
</dbReference>
<keyword evidence="3" id="KW-1185">Reference proteome</keyword>
<dbReference type="EMBL" id="JAPCWZ010000010">
    <property type="protein sequence ID" value="KAK8848539.1"/>
    <property type="molecule type" value="Genomic_DNA"/>
</dbReference>
<evidence type="ECO:0000256" key="1">
    <source>
        <dbReference type="SAM" id="SignalP"/>
    </source>
</evidence>
<name>A0ABR2HK38_9PEZI</name>
<gene>
    <name evidence="2" type="ORF">PGQ11_015019</name>
</gene>
<organism evidence="2 3">
    <name type="scientific">Apiospora arundinis</name>
    <dbReference type="NCBI Taxonomy" id="335852"/>
    <lineage>
        <taxon>Eukaryota</taxon>
        <taxon>Fungi</taxon>
        <taxon>Dikarya</taxon>
        <taxon>Ascomycota</taxon>
        <taxon>Pezizomycotina</taxon>
        <taxon>Sordariomycetes</taxon>
        <taxon>Xylariomycetidae</taxon>
        <taxon>Amphisphaeriales</taxon>
        <taxon>Apiosporaceae</taxon>
        <taxon>Apiospora</taxon>
    </lineage>
</organism>
<evidence type="ECO:0000313" key="3">
    <source>
        <dbReference type="Proteomes" id="UP001390339"/>
    </source>
</evidence>
<reference evidence="2 3" key="1">
    <citation type="journal article" date="2024" name="IMA Fungus">
        <title>Apiospora arundinis, a panoply of carbohydrate-active enzymes and secondary metabolites.</title>
        <authorList>
            <person name="Sorensen T."/>
            <person name="Petersen C."/>
            <person name="Muurmann A.T."/>
            <person name="Christiansen J.V."/>
            <person name="Brundto M.L."/>
            <person name="Overgaard C.K."/>
            <person name="Boysen A.T."/>
            <person name="Wollenberg R.D."/>
            <person name="Larsen T.O."/>
            <person name="Sorensen J.L."/>
            <person name="Nielsen K.L."/>
            <person name="Sondergaard T.E."/>
        </authorList>
    </citation>
    <scope>NUCLEOTIDE SEQUENCE [LARGE SCALE GENOMIC DNA]</scope>
    <source>
        <strain evidence="2 3">AAU 773</strain>
    </source>
</reference>
<accession>A0ABR2HK38</accession>
<evidence type="ECO:0000313" key="2">
    <source>
        <dbReference type="EMBL" id="KAK8848539.1"/>
    </source>
</evidence>
<feature type="signal peptide" evidence="1">
    <location>
        <begin position="1"/>
        <end position="17"/>
    </location>
</feature>
<keyword evidence="1" id="KW-0732">Signal</keyword>
<sequence>MRAVAVIVAFAVAMAAATPAITVNSLNGRADCNCNENSCQGPPCCANGSC</sequence>
<protein>
    <submittedName>
        <fullName evidence="2">Uncharacterized protein</fullName>
    </submittedName>
</protein>
<comment type="caution">
    <text evidence="2">The sequence shown here is derived from an EMBL/GenBank/DDBJ whole genome shotgun (WGS) entry which is preliminary data.</text>
</comment>
<feature type="chain" id="PRO_5045130294" evidence="1">
    <location>
        <begin position="18"/>
        <end position="50"/>
    </location>
</feature>
<proteinExistence type="predicted"/>